<feature type="transmembrane region" description="Helical" evidence="7">
    <location>
        <begin position="71"/>
        <end position="91"/>
    </location>
</feature>
<proteinExistence type="inferred from homology"/>
<name>A0A834YMS7_TETSI</name>
<sequence>MATRRSFIRIAVLQCANIIAAYIMWVLMTYLTDVWKLSITQAAAIVNVYSGLVAIMPIGMAFLLNHCLGTYWMLFLSSVTYSIGLSFLAMSTPPFLSKVTGTCSEYEPACIGKIQSIFFYVALALIAVGKSSHSVSVKLFWEVQEENQEHEEKQTKFQEFLQKLKEMGDFKVILASVAPIILVAYIKPWTVRFGIPAIFTVVATLIFLSSSCCEERAATTLPSQTVEEGCNNELRLLRTEGVDETRVILRIIPMWITFIVCGIVISTGNTYFLEQANHMNNKLGSLHVPVEFLFWYYNMTKLSKAFEMFKNIIPASLLASCPIFYSAICCIIAVRVESKRLHVVKKYGLIDKPEDTIPMSNRPSQNSVSVKVTLAHSALVEKQSFLRGRCKMPQSEIKTNHMKLQRSKRTEHNLGKFQRSQESGLARKDRA</sequence>
<evidence type="ECO:0000313" key="8">
    <source>
        <dbReference type="EMBL" id="KAF8392004.1"/>
    </source>
</evidence>
<feature type="transmembrane region" description="Helical" evidence="7">
    <location>
        <begin position="247"/>
        <end position="273"/>
    </location>
</feature>
<dbReference type="AlphaFoldDB" id="A0A834YMS7"/>
<feature type="transmembrane region" description="Helical" evidence="7">
    <location>
        <begin position="7"/>
        <end position="27"/>
    </location>
</feature>
<dbReference type="OrthoDB" id="1181826at2759"/>
<keyword evidence="3 7" id="KW-0812">Transmembrane</keyword>
<reference evidence="8 9" key="1">
    <citation type="submission" date="2020-04" db="EMBL/GenBank/DDBJ databases">
        <title>Plant Genome Project.</title>
        <authorList>
            <person name="Zhang R.-G."/>
        </authorList>
    </citation>
    <scope>NUCLEOTIDE SEQUENCE [LARGE SCALE GENOMIC DNA]</scope>
    <source>
        <strain evidence="8">YNK0</strain>
        <tissue evidence="8">Leaf</tissue>
    </source>
</reference>
<feature type="region of interest" description="Disordered" evidence="6">
    <location>
        <begin position="400"/>
        <end position="431"/>
    </location>
</feature>
<comment type="subcellular location">
    <subcellularLocation>
        <location evidence="1">Membrane</location>
        <topology evidence="1">Multi-pass membrane protein</topology>
    </subcellularLocation>
</comment>
<evidence type="ECO:0000256" key="7">
    <source>
        <dbReference type="SAM" id="Phobius"/>
    </source>
</evidence>
<dbReference type="InterPro" id="IPR000109">
    <property type="entry name" value="POT_fam"/>
</dbReference>
<gene>
    <name evidence="8" type="ORF">HHK36_022344</name>
</gene>
<dbReference type="GO" id="GO:0022857">
    <property type="term" value="F:transmembrane transporter activity"/>
    <property type="evidence" value="ECO:0007669"/>
    <property type="project" value="InterPro"/>
</dbReference>
<evidence type="ECO:0000256" key="5">
    <source>
        <dbReference type="ARBA" id="ARBA00023136"/>
    </source>
</evidence>
<dbReference type="Proteomes" id="UP000655225">
    <property type="component" value="Unassembled WGS sequence"/>
</dbReference>
<comment type="similarity">
    <text evidence="2">Belongs to the major facilitator superfamily. Proton-dependent oligopeptide transporter (POT/PTR) (TC 2.A.17) family.</text>
</comment>
<feature type="transmembrane region" description="Helical" evidence="7">
    <location>
        <begin position="39"/>
        <end position="64"/>
    </location>
</feature>
<feature type="transmembrane region" description="Helical" evidence="7">
    <location>
        <begin position="312"/>
        <end position="336"/>
    </location>
</feature>
<comment type="caution">
    <text evidence="8">The sequence shown here is derived from an EMBL/GenBank/DDBJ whole genome shotgun (WGS) entry which is preliminary data.</text>
</comment>
<keyword evidence="9" id="KW-1185">Reference proteome</keyword>
<evidence type="ECO:0000256" key="1">
    <source>
        <dbReference type="ARBA" id="ARBA00004141"/>
    </source>
</evidence>
<feature type="transmembrane region" description="Helical" evidence="7">
    <location>
        <begin position="193"/>
        <end position="213"/>
    </location>
</feature>
<dbReference type="GO" id="GO:0016020">
    <property type="term" value="C:membrane"/>
    <property type="evidence" value="ECO:0007669"/>
    <property type="project" value="UniProtKB-SubCell"/>
</dbReference>
<protein>
    <submittedName>
        <fullName evidence="8">Uncharacterized protein</fullName>
    </submittedName>
</protein>
<dbReference type="Pfam" id="PF00854">
    <property type="entry name" value="PTR2"/>
    <property type="match status" value="1"/>
</dbReference>
<evidence type="ECO:0000256" key="6">
    <source>
        <dbReference type="SAM" id="MobiDB-lite"/>
    </source>
</evidence>
<accession>A0A834YMS7</accession>
<keyword evidence="5 7" id="KW-0472">Membrane</keyword>
<evidence type="ECO:0000256" key="3">
    <source>
        <dbReference type="ARBA" id="ARBA00022692"/>
    </source>
</evidence>
<evidence type="ECO:0000313" key="9">
    <source>
        <dbReference type="Proteomes" id="UP000655225"/>
    </source>
</evidence>
<dbReference type="EMBL" id="JABCRI010000016">
    <property type="protein sequence ID" value="KAF8392004.1"/>
    <property type="molecule type" value="Genomic_DNA"/>
</dbReference>
<keyword evidence="4 7" id="KW-1133">Transmembrane helix</keyword>
<dbReference type="Gene3D" id="1.20.1250.20">
    <property type="entry name" value="MFS general substrate transporter like domains"/>
    <property type="match status" value="1"/>
</dbReference>
<evidence type="ECO:0000256" key="4">
    <source>
        <dbReference type="ARBA" id="ARBA00022989"/>
    </source>
</evidence>
<dbReference type="InterPro" id="IPR036259">
    <property type="entry name" value="MFS_trans_sf"/>
</dbReference>
<dbReference type="PANTHER" id="PTHR11654">
    <property type="entry name" value="OLIGOPEPTIDE TRANSPORTER-RELATED"/>
    <property type="match status" value="1"/>
</dbReference>
<organism evidence="8 9">
    <name type="scientific">Tetracentron sinense</name>
    <name type="common">Spur-leaf</name>
    <dbReference type="NCBI Taxonomy" id="13715"/>
    <lineage>
        <taxon>Eukaryota</taxon>
        <taxon>Viridiplantae</taxon>
        <taxon>Streptophyta</taxon>
        <taxon>Embryophyta</taxon>
        <taxon>Tracheophyta</taxon>
        <taxon>Spermatophyta</taxon>
        <taxon>Magnoliopsida</taxon>
        <taxon>Trochodendrales</taxon>
        <taxon>Trochodendraceae</taxon>
        <taxon>Tetracentron</taxon>
    </lineage>
</organism>
<dbReference type="SUPFAM" id="SSF103473">
    <property type="entry name" value="MFS general substrate transporter"/>
    <property type="match status" value="1"/>
</dbReference>
<evidence type="ECO:0000256" key="2">
    <source>
        <dbReference type="ARBA" id="ARBA00005982"/>
    </source>
</evidence>